<dbReference type="SUPFAM" id="SSF53822">
    <property type="entry name" value="Periplasmic binding protein-like I"/>
    <property type="match status" value="1"/>
</dbReference>
<protein>
    <submittedName>
        <fullName evidence="5">Branched-chain amino acid transport system substrate-binding protein</fullName>
    </submittedName>
</protein>
<dbReference type="InterPro" id="IPR051010">
    <property type="entry name" value="BCAA_transport"/>
</dbReference>
<comment type="similarity">
    <text evidence="1">Belongs to the leucine-binding protein family.</text>
</comment>
<evidence type="ECO:0000256" key="1">
    <source>
        <dbReference type="ARBA" id="ARBA00010062"/>
    </source>
</evidence>
<evidence type="ECO:0000259" key="4">
    <source>
        <dbReference type="Pfam" id="PF13458"/>
    </source>
</evidence>
<accession>A0A1C3V8Y7</accession>
<dbReference type="Pfam" id="PF13458">
    <property type="entry name" value="Peripla_BP_6"/>
    <property type="match status" value="1"/>
</dbReference>
<dbReference type="Gene3D" id="3.40.50.2300">
    <property type="match status" value="2"/>
</dbReference>
<evidence type="ECO:0000256" key="3">
    <source>
        <dbReference type="SAM" id="SignalP"/>
    </source>
</evidence>
<sequence length="401" mass="42675">MRRFPSRRLAPACLAAATVFAMASASAQTAAPAAGAPAGGKIKVGFMLPYTGTYAALGNAIENGFRMYVQQQGGKLGGREIEYFKVDDESDPAKAPENATKLVKRDQVDVVVGTVHSGVQMGIVKVAKENNTLLIIPNAGVDEATGPLCGPNIFRTSFSNWQPGYAMGQVLGERGLKKVVTLTWKYAAGEQSVKGFKEAFEAKGGKVVKELSLPFPNVEFQALITEVASLKPDAVFVFFAGGGAVKFVKDWAAAGLKDKIPLYGSGFLTDGTLEAQGNAAQGLETTLHYADGLTNARDKNFRLDYAKTYKLQPDVYAVQGYDAAQLLAAGATAVKGDMTRKADLYKAMGGARIDSPRGTFTLSKAHNPVQDFYLRKVDGRENKVSSVAVKALADPARGCRL</sequence>
<keyword evidence="6" id="KW-1185">Reference proteome</keyword>
<keyword evidence="2 3" id="KW-0732">Signal</keyword>
<dbReference type="InterPro" id="IPR028081">
    <property type="entry name" value="Leu-bd"/>
</dbReference>
<feature type="signal peptide" evidence="3">
    <location>
        <begin position="1"/>
        <end position="23"/>
    </location>
</feature>
<dbReference type="EMBL" id="JACHWF010000003">
    <property type="protein sequence ID" value="MBB3008035.1"/>
    <property type="molecule type" value="Genomic_DNA"/>
</dbReference>
<feature type="chain" id="PRO_5043143821" evidence="3">
    <location>
        <begin position="24"/>
        <end position="401"/>
    </location>
</feature>
<organism evidence="5 6">
    <name type="scientific">Cupriavidus alkaliphilus</name>
    <dbReference type="NCBI Taxonomy" id="942866"/>
    <lineage>
        <taxon>Bacteria</taxon>
        <taxon>Pseudomonadati</taxon>
        <taxon>Pseudomonadota</taxon>
        <taxon>Betaproteobacteria</taxon>
        <taxon>Burkholderiales</taxon>
        <taxon>Burkholderiaceae</taxon>
        <taxon>Cupriavidus</taxon>
    </lineage>
</organism>
<name>A0A1C3V8Y7_9BURK</name>
<dbReference type="PANTHER" id="PTHR30483:SF6">
    <property type="entry name" value="PERIPLASMIC BINDING PROTEIN OF ABC TRANSPORTER FOR NATURAL AMINO ACIDS"/>
    <property type="match status" value="1"/>
</dbReference>
<dbReference type="AlphaFoldDB" id="A0A1C3V8Y7"/>
<proteinExistence type="inferred from homology"/>
<dbReference type="RefSeq" id="WP_092313421.1">
    <property type="nucleotide sequence ID" value="NZ_FMAD01000007.1"/>
</dbReference>
<dbReference type="Proteomes" id="UP000578036">
    <property type="component" value="Unassembled WGS sequence"/>
</dbReference>
<dbReference type="CDD" id="cd20014">
    <property type="entry name" value="PBP1_RPA0668_benzoate-like"/>
    <property type="match status" value="1"/>
</dbReference>
<evidence type="ECO:0000313" key="6">
    <source>
        <dbReference type="Proteomes" id="UP000578036"/>
    </source>
</evidence>
<dbReference type="InterPro" id="IPR028082">
    <property type="entry name" value="Peripla_BP_I"/>
</dbReference>
<reference evidence="5 6" key="1">
    <citation type="submission" date="2020-08" db="EMBL/GenBank/DDBJ databases">
        <title>Genomic Encyclopedia of Type Strains, Phase IV (KMG-V): Genome sequencing to study the core and pangenomes of soil and plant-associated prokaryotes.</title>
        <authorList>
            <person name="Whitman W."/>
        </authorList>
    </citation>
    <scope>NUCLEOTIDE SEQUENCE [LARGE SCALE GENOMIC DNA]</scope>
    <source>
        <strain evidence="5 6">SLV-2362</strain>
    </source>
</reference>
<evidence type="ECO:0000256" key="2">
    <source>
        <dbReference type="ARBA" id="ARBA00022729"/>
    </source>
</evidence>
<dbReference type="PANTHER" id="PTHR30483">
    <property type="entry name" value="LEUCINE-SPECIFIC-BINDING PROTEIN"/>
    <property type="match status" value="1"/>
</dbReference>
<gene>
    <name evidence="5" type="ORF">FHX61_002688</name>
</gene>
<comment type="caution">
    <text evidence="5">The sequence shown here is derived from an EMBL/GenBank/DDBJ whole genome shotgun (WGS) entry which is preliminary data.</text>
</comment>
<feature type="domain" description="Leucine-binding protein" evidence="4">
    <location>
        <begin position="41"/>
        <end position="378"/>
    </location>
</feature>
<evidence type="ECO:0000313" key="5">
    <source>
        <dbReference type="EMBL" id="MBB3008035.1"/>
    </source>
</evidence>